<dbReference type="EMBL" id="CP003614">
    <property type="protein sequence ID" value="AFZ06730.1"/>
    <property type="molecule type" value="Genomic_DNA"/>
</dbReference>
<keyword evidence="2" id="KW-1185">Reference proteome</keyword>
<sequence>MKTDWIGYHREKDKLRTEIWSLLKQQAASIGDPFGHIPNFVGAQLAAERLATLPIWQQAKTIKCNPDSAQNPVRMQALQDGKRLYMAVPRLTDDRCFVELTAEDLQRQNVSIAESALAKPSKRIARKALDCGKLVSFAEMEPIDLAIVGCVAVTPNGGRTGKGAGFADLELAMLKEFGLVEIDTPIVTTVHPLQIVADLRLPMQAHDWALNWIVTAQEVIETNTTYPRPIGLNWDSIRPEQLEQIPILRKLNEPRKR</sequence>
<proteinExistence type="predicted"/>
<dbReference type="PANTHER" id="PTHR13017">
    <property type="entry name" value="5-FORMYLTETRAHYDROFOLATE CYCLO-LIGASE-RELATED"/>
    <property type="match status" value="1"/>
</dbReference>
<dbReference type="GO" id="GO:0005737">
    <property type="term" value="C:cytoplasm"/>
    <property type="evidence" value="ECO:0007669"/>
    <property type="project" value="TreeGrafter"/>
</dbReference>
<dbReference type="STRING" id="179408.Osc7112_2274"/>
<dbReference type="GO" id="GO:0016874">
    <property type="term" value="F:ligase activity"/>
    <property type="evidence" value="ECO:0007669"/>
    <property type="project" value="UniProtKB-KW"/>
</dbReference>
<accession>K9VHL7</accession>
<dbReference type="eggNOG" id="COG0212">
    <property type="taxonomic scope" value="Bacteria"/>
</dbReference>
<organism evidence="1 2">
    <name type="scientific">Phormidium nigroviride PCC 7112</name>
    <dbReference type="NCBI Taxonomy" id="179408"/>
    <lineage>
        <taxon>Bacteria</taxon>
        <taxon>Bacillati</taxon>
        <taxon>Cyanobacteriota</taxon>
        <taxon>Cyanophyceae</taxon>
        <taxon>Oscillatoriophycideae</taxon>
        <taxon>Oscillatoriales</taxon>
        <taxon>Oscillatoriaceae</taxon>
        <taxon>Phormidium</taxon>
    </lineage>
</organism>
<dbReference type="HOGENOM" id="CLU_031500_2_0_3"/>
<dbReference type="AlphaFoldDB" id="K9VHL7"/>
<dbReference type="KEGG" id="oni:Osc7112_2274"/>
<dbReference type="Gene3D" id="3.40.50.10420">
    <property type="entry name" value="NagB/RpiA/CoA transferase-like"/>
    <property type="match status" value="1"/>
</dbReference>
<reference evidence="1 2" key="1">
    <citation type="submission" date="2012-05" db="EMBL/GenBank/DDBJ databases">
        <title>Finished chromosome of genome of Oscillatoria sp. PCC 7112.</title>
        <authorList>
            <consortium name="US DOE Joint Genome Institute"/>
            <person name="Gugger M."/>
            <person name="Coursin T."/>
            <person name="Rippka R."/>
            <person name="Tandeau De Marsac N."/>
            <person name="Huntemann M."/>
            <person name="Wei C.-L."/>
            <person name="Han J."/>
            <person name="Detter J.C."/>
            <person name="Han C."/>
            <person name="Tapia R."/>
            <person name="Davenport K."/>
            <person name="Daligault H."/>
            <person name="Erkkila T."/>
            <person name="Gu W."/>
            <person name="Munk A.C.C."/>
            <person name="Teshima H."/>
            <person name="Xu Y."/>
            <person name="Chain P."/>
            <person name="Chen A."/>
            <person name="Krypides N."/>
            <person name="Mavromatis K."/>
            <person name="Markowitz V."/>
            <person name="Szeto E."/>
            <person name="Ivanova N."/>
            <person name="Mikhailova N."/>
            <person name="Ovchinnikova G."/>
            <person name="Pagani I."/>
            <person name="Pati A."/>
            <person name="Goodwin L."/>
            <person name="Peters L."/>
            <person name="Pitluck S."/>
            <person name="Woyke T."/>
            <person name="Kerfeld C."/>
        </authorList>
    </citation>
    <scope>NUCLEOTIDE SEQUENCE [LARGE SCALE GENOMIC DNA]</scope>
    <source>
        <strain evidence="1 2">PCC 7112</strain>
    </source>
</reference>
<evidence type="ECO:0000313" key="2">
    <source>
        <dbReference type="Proteomes" id="UP000010478"/>
    </source>
</evidence>
<protein>
    <submittedName>
        <fullName evidence="1">5-formyltetrahydrofolate cyclo-ligase</fullName>
    </submittedName>
</protein>
<name>K9VHL7_9CYAN</name>
<dbReference type="Proteomes" id="UP000010478">
    <property type="component" value="Chromosome"/>
</dbReference>
<dbReference type="RefSeq" id="WP_015176030.1">
    <property type="nucleotide sequence ID" value="NC_019729.1"/>
</dbReference>
<gene>
    <name evidence="1" type="ORF">Osc7112_2274</name>
</gene>
<dbReference type="PANTHER" id="PTHR13017:SF0">
    <property type="entry name" value="METHENYLTETRAHYDROFOLATE SYNTHASE DOMAIN-CONTAINING PROTEIN"/>
    <property type="match status" value="1"/>
</dbReference>
<dbReference type="OrthoDB" id="9801938at2"/>
<dbReference type="PATRIC" id="fig|179408.3.peg.2778"/>
<evidence type="ECO:0000313" key="1">
    <source>
        <dbReference type="EMBL" id="AFZ06730.1"/>
    </source>
</evidence>
<dbReference type="InterPro" id="IPR002698">
    <property type="entry name" value="FTHF_cligase"/>
</dbReference>
<keyword evidence="1" id="KW-0436">Ligase</keyword>
<dbReference type="Pfam" id="PF01812">
    <property type="entry name" value="5-FTHF_cyc-lig"/>
    <property type="match status" value="1"/>
</dbReference>
<dbReference type="SUPFAM" id="SSF100950">
    <property type="entry name" value="NagB/RpiA/CoA transferase-like"/>
    <property type="match status" value="1"/>
</dbReference>
<dbReference type="InterPro" id="IPR037171">
    <property type="entry name" value="NagB/RpiA_transferase-like"/>
</dbReference>
<dbReference type="InterPro" id="IPR024185">
    <property type="entry name" value="FTHF_cligase-like_sf"/>
</dbReference>